<evidence type="ECO:0000259" key="2">
    <source>
        <dbReference type="Pfam" id="PF13568"/>
    </source>
</evidence>
<dbReference type="Pfam" id="PF13568">
    <property type="entry name" value="OMP_b-brl_2"/>
    <property type="match status" value="1"/>
</dbReference>
<proteinExistence type="predicted"/>
<evidence type="ECO:0000256" key="1">
    <source>
        <dbReference type="SAM" id="SignalP"/>
    </source>
</evidence>
<dbReference type="Proteomes" id="UP001474120">
    <property type="component" value="Unassembled WGS sequence"/>
</dbReference>
<sequence length="270" mass="30997">MQLNKTMNRRFVLFSLILSLTIPSVFAQKERIEYLPNFDKRALHFGYYLGINNNSFEINYFDQSGLDTNSPVNPTPEQDMFVSVDASLGFNIGFVIDYRLHNNINLRFEPGLMSNAKTITFIDPNLDAAPNGIPIYGNSTTDPVREVAGTYLHLPLLLKLSTNRLNNIRPYVIGGVSYDYNFSSNEKNGKDNFEREFRMTAHNFMYEVGIGVDFYMYFFKFTPSIRGIFAINNELVNDRNPVDYPQYSSPWTGPIDFLGTRGIFLNLTFE</sequence>
<reference evidence="3 4" key="1">
    <citation type="submission" date="2024-04" db="EMBL/GenBank/DDBJ databases">
        <title>whole genome sequencing of Lutimonas vermicola strain IMCC1616.</title>
        <authorList>
            <person name="Bae S.S."/>
        </authorList>
    </citation>
    <scope>NUCLEOTIDE SEQUENCE [LARGE SCALE GENOMIC DNA]</scope>
    <source>
        <strain evidence="3 4">IMCC1616</strain>
    </source>
</reference>
<protein>
    <submittedName>
        <fullName evidence="3">Porin family protein</fullName>
    </submittedName>
</protein>
<dbReference type="InterPro" id="IPR025665">
    <property type="entry name" value="Beta-barrel_OMP_2"/>
</dbReference>
<organism evidence="3 4">
    <name type="scientific">Lutimonas vermicola</name>
    <dbReference type="NCBI Taxonomy" id="414288"/>
    <lineage>
        <taxon>Bacteria</taxon>
        <taxon>Pseudomonadati</taxon>
        <taxon>Bacteroidota</taxon>
        <taxon>Flavobacteriia</taxon>
        <taxon>Flavobacteriales</taxon>
        <taxon>Flavobacteriaceae</taxon>
        <taxon>Lutimonas</taxon>
    </lineage>
</organism>
<feature type="signal peptide" evidence="1">
    <location>
        <begin position="1"/>
        <end position="27"/>
    </location>
</feature>
<name>A0ABU9L2M9_9FLAO</name>
<keyword evidence="1" id="KW-0732">Signal</keyword>
<feature type="chain" id="PRO_5046592069" evidence="1">
    <location>
        <begin position="28"/>
        <end position="270"/>
    </location>
</feature>
<gene>
    <name evidence="3" type="ORF">AABB81_12355</name>
</gene>
<evidence type="ECO:0000313" key="4">
    <source>
        <dbReference type="Proteomes" id="UP001474120"/>
    </source>
</evidence>
<comment type="caution">
    <text evidence="3">The sequence shown here is derived from an EMBL/GenBank/DDBJ whole genome shotgun (WGS) entry which is preliminary data.</text>
</comment>
<dbReference type="EMBL" id="JBCDNA010000003">
    <property type="protein sequence ID" value="MEL4456692.1"/>
    <property type="molecule type" value="Genomic_DNA"/>
</dbReference>
<feature type="domain" description="Outer membrane protein beta-barrel" evidence="2">
    <location>
        <begin position="26"/>
        <end position="234"/>
    </location>
</feature>
<dbReference type="RefSeq" id="WP_342160859.1">
    <property type="nucleotide sequence ID" value="NZ_JBCDNA010000003.1"/>
</dbReference>
<dbReference type="Gene3D" id="2.40.160.20">
    <property type="match status" value="1"/>
</dbReference>
<evidence type="ECO:0000313" key="3">
    <source>
        <dbReference type="EMBL" id="MEL4456692.1"/>
    </source>
</evidence>
<accession>A0ABU9L2M9</accession>
<keyword evidence="4" id="KW-1185">Reference proteome</keyword>